<proteinExistence type="predicted"/>
<dbReference type="InterPro" id="IPR018247">
    <property type="entry name" value="EF_Hand_1_Ca_BS"/>
</dbReference>
<dbReference type="Gene3D" id="1.10.238.10">
    <property type="entry name" value="EF-hand"/>
    <property type="match status" value="1"/>
</dbReference>
<feature type="compositionally biased region" description="Low complexity" evidence="2">
    <location>
        <begin position="408"/>
        <end position="420"/>
    </location>
</feature>
<dbReference type="InterPro" id="IPR011992">
    <property type="entry name" value="EF-hand-dom_pair"/>
</dbReference>
<dbReference type="PROSITE" id="PS00018">
    <property type="entry name" value="EF_HAND_1"/>
    <property type="match status" value="1"/>
</dbReference>
<feature type="region of interest" description="Disordered" evidence="2">
    <location>
        <begin position="365"/>
        <end position="420"/>
    </location>
</feature>
<evidence type="ECO:0000313" key="4">
    <source>
        <dbReference type="Proteomes" id="UP001189429"/>
    </source>
</evidence>
<accession>A0ABN9U802</accession>
<comment type="caution">
    <text evidence="3">The sequence shown here is derived from an EMBL/GenBank/DDBJ whole genome shotgun (WGS) entry which is preliminary data.</text>
</comment>
<organism evidence="3 4">
    <name type="scientific">Prorocentrum cordatum</name>
    <dbReference type="NCBI Taxonomy" id="2364126"/>
    <lineage>
        <taxon>Eukaryota</taxon>
        <taxon>Sar</taxon>
        <taxon>Alveolata</taxon>
        <taxon>Dinophyceae</taxon>
        <taxon>Prorocentrales</taxon>
        <taxon>Prorocentraceae</taxon>
        <taxon>Prorocentrum</taxon>
    </lineage>
</organism>
<name>A0ABN9U802_9DINO</name>
<reference evidence="3" key="1">
    <citation type="submission" date="2023-10" db="EMBL/GenBank/DDBJ databases">
        <authorList>
            <person name="Chen Y."/>
            <person name="Shah S."/>
            <person name="Dougan E. K."/>
            <person name="Thang M."/>
            <person name="Chan C."/>
        </authorList>
    </citation>
    <scope>NUCLEOTIDE SEQUENCE [LARGE SCALE GENOMIC DNA]</scope>
</reference>
<evidence type="ECO:0008006" key="5">
    <source>
        <dbReference type="Google" id="ProtNLM"/>
    </source>
</evidence>
<dbReference type="Proteomes" id="UP001189429">
    <property type="component" value="Unassembled WGS sequence"/>
</dbReference>
<keyword evidence="4" id="KW-1185">Reference proteome</keyword>
<keyword evidence="1" id="KW-0106">Calcium</keyword>
<evidence type="ECO:0000256" key="2">
    <source>
        <dbReference type="SAM" id="MobiDB-lite"/>
    </source>
</evidence>
<feature type="compositionally biased region" description="Low complexity" evidence="2">
    <location>
        <begin position="365"/>
        <end position="396"/>
    </location>
</feature>
<feature type="region of interest" description="Disordered" evidence="2">
    <location>
        <begin position="435"/>
        <end position="483"/>
    </location>
</feature>
<protein>
    <recommendedName>
        <fullName evidence="5">Calmodulin</fullName>
    </recommendedName>
</protein>
<evidence type="ECO:0000313" key="3">
    <source>
        <dbReference type="EMBL" id="CAK0855077.1"/>
    </source>
</evidence>
<dbReference type="SUPFAM" id="SSF47473">
    <property type="entry name" value="EF-hand"/>
    <property type="match status" value="1"/>
</dbReference>
<evidence type="ECO:0000256" key="1">
    <source>
        <dbReference type="ARBA" id="ARBA00022837"/>
    </source>
</evidence>
<gene>
    <name evidence="3" type="ORF">PCOR1329_LOCUS45923</name>
</gene>
<dbReference type="EMBL" id="CAUYUJ010015517">
    <property type="protein sequence ID" value="CAK0855077.1"/>
    <property type="molecule type" value="Genomic_DNA"/>
</dbReference>
<sequence>MHGRGGRTRNTLHPEQLNTRCVLGGRAGGAKKRRGVAASDAGSGGAGALLREARAEEAVERLGPEGVRRIERGFERQVSGEHLREVHFKTGVLRSLYGASDVPDALARALFGALDARGRGHLSADELVCGLAVLRCGTVEERVRLLFEVFDAAGRDREALFPGVSEAMGHYQLAGREGLSVDAERFASWAAEHIDSPLLGWVFDMEQLLGTQLGREPSAGCLGDITRTLSAIEREDVAEIRRICMEIGEDDERLVVDLRSAWRDAAARSKLSVVDAGAFREALPSLPGPLAERLFCALDHNCSGTIGLAEWTGGLARCIRARAEPGLVCQHYHALFSDGPHPVLVLACLPGRPAAAAAFRLGPGALRRPPRGARGAGALPGVRAARGPEAAAARPAGGAGDRRPPPQQVRVQPPGQRGGPLVRAVGQVVAEVVRAHGGAPRNSARGGSQHNERGHAGPAGGVQLRAGDQRRWPPDEPCTLGAL</sequence>